<sequence length="242" mass="25696">MKAPVVVVGGLVLAGLVWANLRVVPAKPEQRLAGYTTSLKGRKKAQIRNATLAARALEGRVIGVGKVFSYNAVVSANDNDSGYVPAPVSVEGTMVPALGGGVCQTSTTLYNAALLAGLTVVERHPHTVAPKYVPPGRDAAVAWPGVDLRLKNPYAFPVRLQASVRGERLCVEVWAAQGLPRAVTLESRVLSVQEPGHERVPGRRRASQGTPGLRVATYRTQGATRERLSDDTYATLNAVNSD</sequence>
<dbReference type="Proteomes" id="UP000520814">
    <property type="component" value="Unassembled WGS sequence"/>
</dbReference>
<dbReference type="InterPro" id="IPR007391">
    <property type="entry name" value="Vancomycin_resist_VanW"/>
</dbReference>
<reference evidence="1 2" key="1">
    <citation type="submission" date="2020-08" db="EMBL/GenBank/DDBJ databases">
        <title>Genomic Encyclopedia of Type Strains, Phase IV (KMG-IV): sequencing the most valuable type-strain genomes for metagenomic binning, comparative biology and taxonomic classification.</title>
        <authorList>
            <person name="Goeker M."/>
        </authorList>
    </citation>
    <scope>NUCLEOTIDE SEQUENCE [LARGE SCALE GENOMIC DNA]</scope>
    <source>
        <strain evidence="1 2">DSM 23562</strain>
    </source>
</reference>
<proteinExistence type="predicted"/>
<dbReference type="PANTHER" id="PTHR35788">
    <property type="entry name" value="EXPORTED PROTEIN-RELATED"/>
    <property type="match status" value="1"/>
</dbReference>
<protein>
    <submittedName>
        <fullName evidence="1">Vancomycin resistance protein YoaR</fullName>
    </submittedName>
</protein>
<evidence type="ECO:0000313" key="1">
    <source>
        <dbReference type="EMBL" id="MBB6049787.1"/>
    </source>
</evidence>
<keyword evidence="2" id="KW-1185">Reference proteome</keyword>
<comment type="caution">
    <text evidence="1">The sequence shown here is derived from an EMBL/GenBank/DDBJ whole genome shotgun (WGS) entry which is preliminary data.</text>
</comment>
<dbReference type="AlphaFoldDB" id="A0A7W9W6Q1"/>
<dbReference type="InterPro" id="IPR052913">
    <property type="entry name" value="Glycopeptide_resist_protein"/>
</dbReference>
<accession>A0A7W9W6Q1</accession>
<name>A0A7W9W6Q1_ARMRO</name>
<gene>
    <name evidence="1" type="ORF">HNQ39_001549</name>
</gene>
<dbReference type="RefSeq" id="WP_184193406.1">
    <property type="nucleotide sequence ID" value="NZ_JACHGW010000001.1"/>
</dbReference>
<dbReference type="Pfam" id="PF04294">
    <property type="entry name" value="VanW"/>
    <property type="match status" value="1"/>
</dbReference>
<dbReference type="PANTHER" id="PTHR35788:SF1">
    <property type="entry name" value="EXPORTED PROTEIN"/>
    <property type="match status" value="1"/>
</dbReference>
<organism evidence="1 2">
    <name type="scientific">Armatimonas rosea</name>
    <dbReference type="NCBI Taxonomy" id="685828"/>
    <lineage>
        <taxon>Bacteria</taxon>
        <taxon>Bacillati</taxon>
        <taxon>Armatimonadota</taxon>
        <taxon>Armatimonadia</taxon>
        <taxon>Armatimonadales</taxon>
        <taxon>Armatimonadaceae</taxon>
        <taxon>Armatimonas</taxon>
    </lineage>
</organism>
<evidence type="ECO:0000313" key="2">
    <source>
        <dbReference type="Proteomes" id="UP000520814"/>
    </source>
</evidence>
<dbReference type="EMBL" id="JACHGW010000001">
    <property type="protein sequence ID" value="MBB6049787.1"/>
    <property type="molecule type" value="Genomic_DNA"/>
</dbReference>